<accession>A0A128EUC9</accession>
<proteinExistence type="predicted"/>
<name>A0A128EUC9_9GAMM</name>
<protein>
    <submittedName>
        <fullName evidence="1">Uncharacterized protein</fullName>
    </submittedName>
</protein>
<evidence type="ECO:0000313" key="1">
    <source>
        <dbReference type="EMBL" id="CZF77790.1"/>
    </source>
</evidence>
<dbReference type="Proteomes" id="UP000071641">
    <property type="component" value="Unassembled WGS sequence"/>
</dbReference>
<evidence type="ECO:0000313" key="2">
    <source>
        <dbReference type="Proteomes" id="UP000071641"/>
    </source>
</evidence>
<gene>
    <name evidence="1" type="ORF">GCE9029_00421</name>
</gene>
<dbReference type="AlphaFoldDB" id="A0A128EUC9"/>
<sequence>MIIEKMLKIIGLGSDFRERKVVIKSDGMNCHLKKDIGIHDPQCGHGSNQNYQKYL</sequence>
<organism evidence="1 2">
    <name type="scientific">Grimontia celer</name>
    <dbReference type="NCBI Taxonomy" id="1796497"/>
    <lineage>
        <taxon>Bacteria</taxon>
        <taxon>Pseudomonadati</taxon>
        <taxon>Pseudomonadota</taxon>
        <taxon>Gammaproteobacteria</taxon>
        <taxon>Vibrionales</taxon>
        <taxon>Vibrionaceae</taxon>
        <taxon>Grimontia</taxon>
    </lineage>
</organism>
<reference evidence="2" key="1">
    <citation type="submission" date="2016-02" db="EMBL/GenBank/DDBJ databases">
        <authorList>
            <person name="Rodrigo-Torres Lidia"/>
            <person name="Arahal R.David."/>
        </authorList>
    </citation>
    <scope>NUCLEOTIDE SEQUENCE [LARGE SCALE GENOMIC DNA]</scope>
    <source>
        <strain evidence="2">CECT 9029</strain>
    </source>
</reference>
<dbReference type="EMBL" id="FIZX01000001">
    <property type="protein sequence ID" value="CZF77790.1"/>
    <property type="molecule type" value="Genomic_DNA"/>
</dbReference>
<keyword evidence="2" id="KW-1185">Reference proteome</keyword>